<proteinExistence type="predicted"/>
<accession>A0A1M5KCN5</accession>
<evidence type="ECO:0000313" key="2">
    <source>
        <dbReference type="Proteomes" id="UP000184522"/>
    </source>
</evidence>
<sequence length="53" mass="6539">MRKKHCHICENEFSTLFRVQYKQPKEWVFVCEHCLLNIKPNNPHYKYGGTWKK</sequence>
<gene>
    <name evidence="1" type="ORF">SAMN05444148_0291</name>
</gene>
<dbReference type="Proteomes" id="UP000184522">
    <property type="component" value="Unassembled WGS sequence"/>
</dbReference>
<dbReference type="EMBL" id="FQWS01000001">
    <property type="protein sequence ID" value="SHG50451.1"/>
    <property type="molecule type" value="Genomic_DNA"/>
</dbReference>
<keyword evidence="2" id="KW-1185">Reference proteome</keyword>
<reference evidence="2" key="1">
    <citation type="submission" date="2016-11" db="EMBL/GenBank/DDBJ databases">
        <authorList>
            <person name="Varghese N."/>
            <person name="Submissions S."/>
        </authorList>
    </citation>
    <scope>NUCLEOTIDE SEQUENCE [LARGE SCALE GENOMIC DNA]</scope>
    <source>
        <strain evidence="2">DSM 25330</strain>
    </source>
</reference>
<protein>
    <submittedName>
        <fullName evidence="1">Uncharacterized protein</fullName>
    </submittedName>
</protein>
<dbReference type="STRING" id="1089305.SAMN05444148_0291"/>
<organism evidence="1 2">
    <name type="scientific">Winogradskyella jejuensis</name>
    <dbReference type="NCBI Taxonomy" id="1089305"/>
    <lineage>
        <taxon>Bacteria</taxon>
        <taxon>Pseudomonadati</taxon>
        <taxon>Bacteroidota</taxon>
        <taxon>Flavobacteriia</taxon>
        <taxon>Flavobacteriales</taxon>
        <taxon>Flavobacteriaceae</taxon>
        <taxon>Winogradskyella</taxon>
    </lineage>
</organism>
<dbReference type="AlphaFoldDB" id="A0A1M5KCN5"/>
<name>A0A1M5KCN5_9FLAO</name>
<evidence type="ECO:0000313" key="1">
    <source>
        <dbReference type="EMBL" id="SHG50451.1"/>
    </source>
</evidence>